<name>A0ABN9T706_9DINO</name>
<dbReference type="InterPro" id="IPR039728">
    <property type="entry name" value="GLG1"/>
</dbReference>
<evidence type="ECO:0000256" key="1">
    <source>
        <dbReference type="ARBA" id="ARBA00004479"/>
    </source>
</evidence>
<reference evidence="9" key="1">
    <citation type="submission" date="2023-10" db="EMBL/GenBank/DDBJ databases">
        <authorList>
            <person name="Chen Y."/>
            <person name="Shah S."/>
            <person name="Dougan E. K."/>
            <person name="Thang M."/>
            <person name="Chan C."/>
        </authorList>
    </citation>
    <scope>NUCLEOTIDE SEQUENCE [LARGE SCALE GENOMIC DNA]</scope>
</reference>
<dbReference type="Proteomes" id="UP001189429">
    <property type="component" value="Unassembled WGS sequence"/>
</dbReference>
<evidence type="ECO:0000256" key="7">
    <source>
        <dbReference type="ARBA" id="ARBA00023180"/>
    </source>
</evidence>
<gene>
    <name evidence="9" type="ORF">PCOR1329_LOCUS36203</name>
</gene>
<keyword evidence="5" id="KW-1133">Transmembrane helix</keyword>
<evidence type="ECO:0000256" key="8">
    <source>
        <dbReference type="SAM" id="MobiDB-lite"/>
    </source>
</evidence>
<feature type="region of interest" description="Disordered" evidence="8">
    <location>
        <begin position="1"/>
        <end position="23"/>
    </location>
</feature>
<dbReference type="Pfam" id="PF00839">
    <property type="entry name" value="Cys_rich_FGFR"/>
    <property type="match status" value="9"/>
</dbReference>
<keyword evidence="6" id="KW-0472">Membrane</keyword>
<keyword evidence="3" id="KW-0732">Signal</keyword>
<comment type="caution">
    <text evidence="9">The sequence shown here is derived from an EMBL/GenBank/DDBJ whole genome shotgun (WGS) entry which is preliminary data.</text>
</comment>
<accession>A0ABN9T706</accession>
<evidence type="ECO:0000256" key="5">
    <source>
        <dbReference type="ARBA" id="ARBA00022989"/>
    </source>
</evidence>
<evidence type="ECO:0000313" key="9">
    <source>
        <dbReference type="EMBL" id="CAK0840863.1"/>
    </source>
</evidence>
<evidence type="ECO:0000256" key="3">
    <source>
        <dbReference type="ARBA" id="ARBA00022729"/>
    </source>
</evidence>
<proteinExistence type="predicted"/>
<feature type="non-terminal residue" evidence="9">
    <location>
        <position position="1"/>
    </location>
</feature>
<keyword evidence="10" id="KW-1185">Reference proteome</keyword>
<dbReference type="InterPro" id="IPR001893">
    <property type="entry name" value="Cys-rich_GLG1_repeat"/>
</dbReference>
<keyword evidence="4" id="KW-0677">Repeat</keyword>
<evidence type="ECO:0000313" key="10">
    <source>
        <dbReference type="Proteomes" id="UP001189429"/>
    </source>
</evidence>
<evidence type="ECO:0008006" key="11">
    <source>
        <dbReference type="Google" id="ProtNLM"/>
    </source>
</evidence>
<evidence type="ECO:0000256" key="2">
    <source>
        <dbReference type="ARBA" id="ARBA00022692"/>
    </source>
</evidence>
<keyword evidence="7" id="KW-0325">Glycoprotein</keyword>
<feature type="compositionally biased region" description="Basic and acidic residues" evidence="8">
    <location>
        <begin position="996"/>
        <end position="1011"/>
    </location>
</feature>
<dbReference type="EMBL" id="CAUYUJ010014405">
    <property type="protein sequence ID" value="CAK0840863.1"/>
    <property type="molecule type" value="Genomic_DNA"/>
</dbReference>
<dbReference type="PANTHER" id="PTHR11884">
    <property type="entry name" value="SELECTIN LIGAND RELATED"/>
    <property type="match status" value="1"/>
</dbReference>
<sequence>ALLRGAVAEEPSEPAAPAEADDISKEGACKDAAAEHCASVTEGQGELARCLRDAIKASHAFKAHASGEGAISKLCQHEVRHFFVKVMGHESPTKGGFPFWVEPVKGLRKACSEDIKSFCVKARGPNLTACLKEHKAELSAPCSTKVFEVQELQAEDMQLDKFFYEACQADLQNIEPCTKVPARLRKACLAAPKYRESLTDRCKEALFKKEVEESDDIRLSPDALNDCQEAITTVCKDVPFGEARMLECLWNKVVADEDETGTYEACSAKVLQMVGRQVSHYKLDFGVRTKCVADVQEHCSAEKEKVDKLPIGKAIGPDSEVGPVIQCLEKNLRSLKPECHKEISRVVRIQAQRADLAPQIRSGCQAELRDLCKDVAPGDQHTCLRSHFQDLGKECRAAEMRQSKVEMDAFVLRPKTGQVCKYTADKFCPGLVWGEKLNCLQDHMYQESFARGCRHAITADLEANNHDWQLKYGVSSQCQEDVQAHCGEASKTSGTAVLECLGEAHTAGHLILDGRRHSADGCRIEVGRYLKGGAENIQVLPEAHRACKADVEQFCKKTPAGRGRVHTCLVHHKEDLSEECAAAEFKNQAAMSNDIRMSPEAQERCGPVMEKLCPGVEPGGGRMWACLFKQRASPDMPRECVEVLRGHNKLKQREFFLNPSLAKHCNAEALRLCPEQMEQASRKDFTSNGGVITCLIEKRKQIEDQECGNAVDRKHAERVADASLDPDHEDACRNDIERFCNEAKKSALHSRGTSGVVHRCLQEHIDDLSDDCAQKEKQYMVAASENTRLNLEVDQHCKQAKTRWCEGTPDEEGSLTMCLLQHMHDDNMEPPCRTALEGEQKKAASSLRYNPQLRKMCSSELTRFRKEGKCSKKGKKGGWVDCIQLQRGGRPRPGLQGSRAQGDAAAQRRPPRQAGDARGLQRGSGEAVLQDGAGRGPSAPVPAGEVRRHPEPGVQDTSADGPEGRQQECHPELRHPEALPKGGKDLLLGRAVGGVQDHDVSRAPHERDRVR</sequence>
<feature type="compositionally biased region" description="Low complexity" evidence="8">
    <location>
        <begin position="1"/>
        <end position="18"/>
    </location>
</feature>
<evidence type="ECO:0000256" key="4">
    <source>
        <dbReference type="ARBA" id="ARBA00022737"/>
    </source>
</evidence>
<feature type="compositionally biased region" description="Low complexity" evidence="8">
    <location>
        <begin position="885"/>
        <end position="918"/>
    </location>
</feature>
<feature type="region of interest" description="Disordered" evidence="8">
    <location>
        <begin position="885"/>
        <end position="1011"/>
    </location>
</feature>
<keyword evidence="2" id="KW-0812">Transmembrane</keyword>
<organism evidence="9 10">
    <name type="scientific">Prorocentrum cordatum</name>
    <dbReference type="NCBI Taxonomy" id="2364126"/>
    <lineage>
        <taxon>Eukaryota</taxon>
        <taxon>Sar</taxon>
        <taxon>Alveolata</taxon>
        <taxon>Dinophyceae</taxon>
        <taxon>Prorocentrales</taxon>
        <taxon>Prorocentraceae</taxon>
        <taxon>Prorocentrum</taxon>
    </lineage>
</organism>
<dbReference type="PANTHER" id="PTHR11884:SF1">
    <property type="entry name" value="GOLGI APPARATUS PROTEIN 1"/>
    <property type="match status" value="1"/>
</dbReference>
<dbReference type="InterPro" id="IPR017873">
    <property type="entry name" value="Cys-rich_GLG1_repeat_euk"/>
</dbReference>
<evidence type="ECO:0000256" key="6">
    <source>
        <dbReference type="ARBA" id="ARBA00023136"/>
    </source>
</evidence>
<dbReference type="PROSITE" id="PS51289">
    <property type="entry name" value="GLG1_C_RICH"/>
    <property type="match status" value="1"/>
</dbReference>
<protein>
    <recommendedName>
        <fullName evidence="11">Golgi apparatus protein 1</fullName>
    </recommendedName>
</protein>
<comment type="subcellular location">
    <subcellularLocation>
        <location evidence="1">Membrane</location>
        <topology evidence="1">Single-pass type I membrane protein</topology>
    </subcellularLocation>
</comment>
<feature type="compositionally biased region" description="Basic and acidic residues" evidence="8">
    <location>
        <begin position="962"/>
        <end position="984"/>
    </location>
</feature>